<protein>
    <submittedName>
        <fullName evidence="1">Uncharacterized protein</fullName>
    </submittedName>
</protein>
<proteinExistence type="predicted"/>
<dbReference type="AlphaFoldDB" id="A0A8J5HUN7"/>
<gene>
    <name evidence="1" type="ORF">ZIOFF_004809</name>
</gene>
<dbReference type="Proteomes" id="UP000734854">
    <property type="component" value="Unassembled WGS sequence"/>
</dbReference>
<evidence type="ECO:0000313" key="1">
    <source>
        <dbReference type="EMBL" id="KAG6531039.1"/>
    </source>
</evidence>
<name>A0A8J5HUN7_ZINOF</name>
<reference evidence="1 2" key="1">
    <citation type="submission" date="2020-08" db="EMBL/GenBank/DDBJ databases">
        <title>Plant Genome Project.</title>
        <authorList>
            <person name="Zhang R.-G."/>
        </authorList>
    </citation>
    <scope>NUCLEOTIDE SEQUENCE [LARGE SCALE GENOMIC DNA]</scope>
    <source>
        <tissue evidence="1">Rhizome</tissue>
    </source>
</reference>
<dbReference type="EMBL" id="JACMSC010000002">
    <property type="protein sequence ID" value="KAG6531039.1"/>
    <property type="molecule type" value="Genomic_DNA"/>
</dbReference>
<keyword evidence="2" id="KW-1185">Reference proteome</keyword>
<organism evidence="1 2">
    <name type="scientific">Zingiber officinale</name>
    <name type="common">Ginger</name>
    <name type="synonym">Amomum zingiber</name>
    <dbReference type="NCBI Taxonomy" id="94328"/>
    <lineage>
        <taxon>Eukaryota</taxon>
        <taxon>Viridiplantae</taxon>
        <taxon>Streptophyta</taxon>
        <taxon>Embryophyta</taxon>
        <taxon>Tracheophyta</taxon>
        <taxon>Spermatophyta</taxon>
        <taxon>Magnoliopsida</taxon>
        <taxon>Liliopsida</taxon>
        <taxon>Zingiberales</taxon>
        <taxon>Zingiberaceae</taxon>
        <taxon>Zingiber</taxon>
    </lineage>
</organism>
<accession>A0A8J5HUN7</accession>
<evidence type="ECO:0000313" key="2">
    <source>
        <dbReference type="Proteomes" id="UP000734854"/>
    </source>
</evidence>
<sequence length="123" mass="14111">MPFVTVKIEEGMKSTPTKGLKSTPLLRVFFLVENPRLVWSVWSRLCRWSCGISERSKSGRIYKVWLLEEFKLNVVLSSLLVFTWFGCSRSSLSTSTWANLTGYLVDSASRIISDLMHDFVLLQ</sequence>
<comment type="caution">
    <text evidence="1">The sequence shown here is derived from an EMBL/GenBank/DDBJ whole genome shotgun (WGS) entry which is preliminary data.</text>
</comment>